<dbReference type="InterPro" id="IPR020846">
    <property type="entry name" value="MFS_dom"/>
</dbReference>
<keyword evidence="4" id="KW-0050">Antiport</keyword>
<dbReference type="Pfam" id="PF07690">
    <property type="entry name" value="MFS_1"/>
    <property type="match status" value="1"/>
</dbReference>
<dbReference type="PATRIC" id="fig|1122169.6.peg.1690"/>
<sequence>MSFFRVFWLLSYISIASFSAALITPALPEIQQNFALVQGQVEWLVSAFLIGYVIGQLIYGPLANRFGRVSALRTGLVINLLGIAICFTGLYFNMYLILIAGRFVSALGAASGLACTFMLINEWLPEQQRKTALAYTILSFTLGIGLAVLIGGLITEYSHWGNCFYVLLGHGTIMLYGTRMFSETLTSPQVLNCKNILAGYESALSSRTLLCYSIVVGFCSAIGYCFSAAGPQIALDLFKLTPAEYGYWNGLNMMGMLTGGLLARFLLQRIQANEVVLLGLMGTAIGLVGVILIYYSDNVTPVWFFFSTLVMYLSSGLLFAGGSYLASNAVVDKASGAAMMSFINMVTATVAVIVMGYVNKNSLAAFIVVLLALWVLVLLLLMMRHSLRDGKVISS</sequence>
<dbReference type="InterPro" id="IPR036259">
    <property type="entry name" value="MFS_trans_sf"/>
</dbReference>
<evidence type="ECO:0000256" key="9">
    <source>
        <dbReference type="ARBA" id="ARBA00023065"/>
    </source>
</evidence>
<dbReference type="GO" id="GO:1902600">
    <property type="term" value="P:proton transmembrane transport"/>
    <property type="evidence" value="ECO:0007669"/>
    <property type="project" value="UniProtKB-KW"/>
</dbReference>
<evidence type="ECO:0000313" key="16">
    <source>
        <dbReference type="Proteomes" id="UP000054600"/>
    </source>
</evidence>
<comment type="function">
    <text evidence="1">Resistance to tetracycline by an active tetracycline efflux. This is an energy-dependent process that decreases the accumulation of the antibiotic in whole cells. This protein functions as a metal-tetracycline/H(+) antiporter.</text>
</comment>
<protein>
    <recommendedName>
        <fullName evidence="12">Tetracycline resistance protein</fullName>
    </recommendedName>
</protein>
<feature type="transmembrane region" description="Helical" evidence="13">
    <location>
        <begin position="302"/>
        <end position="325"/>
    </location>
</feature>
<feature type="transmembrane region" description="Helical" evidence="13">
    <location>
        <begin position="363"/>
        <end position="381"/>
    </location>
</feature>
<dbReference type="GO" id="GO:0005886">
    <property type="term" value="C:plasma membrane"/>
    <property type="evidence" value="ECO:0007669"/>
    <property type="project" value="TreeGrafter"/>
</dbReference>
<dbReference type="PANTHER" id="PTHR23501">
    <property type="entry name" value="MAJOR FACILITATOR SUPERFAMILY"/>
    <property type="match status" value="1"/>
</dbReference>
<dbReference type="AlphaFoldDB" id="A0A0W0YVS2"/>
<dbReference type="PROSITE" id="PS50850">
    <property type="entry name" value="MFS"/>
    <property type="match status" value="1"/>
</dbReference>
<keyword evidence="6 13" id="KW-0812">Transmembrane</keyword>
<keyword evidence="9" id="KW-0406">Ion transport</keyword>
<organism evidence="15 16">
    <name type="scientific">Legionella shakespearei DSM 23087</name>
    <dbReference type="NCBI Taxonomy" id="1122169"/>
    <lineage>
        <taxon>Bacteria</taxon>
        <taxon>Pseudomonadati</taxon>
        <taxon>Pseudomonadota</taxon>
        <taxon>Gammaproteobacteria</taxon>
        <taxon>Legionellales</taxon>
        <taxon>Legionellaceae</taxon>
        <taxon>Legionella</taxon>
    </lineage>
</organism>
<keyword evidence="16" id="KW-1185">Reference proteome</keyword>
<dbReference type="SUPFAM" id="SSF103473">
    <property type="entry name" value="MFS general substrate transporter"/>
    <property type="match status" value="1"/>
</dbReference>
<dbReference type="EMBL" id="LNYW01000043">
    <property type="protein sequence ID" value="KTD60750.1"/>
    <property type="molecule type" value="Genomic_DNA"/>
</dbReference>
<feature type="transmembrane region" description="Helical" evidence="13">
    <location>
        <begin position="132"/>
        <end position="153"/>
    </location>
</feature>
<dbReference type="Gene3D" id="1.20.1720.10">
    <property type="entry name" value="Multidrug resistance protein D"/>
    <property type="match status" value="1"/>
</dbReference>
<dbReference type="RefSeq" id="WP_018577578.1">
    <property type="nucleotide sequence ID" value="NZ_KB892404.1"/>
</dbReference>
<keyword evidence="10 13" id="KW-0472">Membrane</keyword>
<feature type="transmembrane region" description="Helical" evidence="13">
    <location>
        <begin position="245"/>
        <end position="263"/>
    </location>
</feature>
<evidence type="ECO:0000256" key="3">
    <source>
        <dbReference type="ARBA" id="ARBA00007520"/>
    </source>
</evidence>
<reference evidence="15 16" key="1">
    <citation type="submission" date="2015-11" db="EMBL/GenBank/DDBJ databases">
        <title>Genomic analysis of 38 Legionella species identifies large and diverse effector repertoires.</title>
        <authorList>
            <person name="Burstein D."/>
            <person name="Amaro F."/>
            <person name="Zusman T."/>
            <person name="Lifshitz Z."/>
            <person name="Cohen O."/>
            <person name="Gilbert J.A."/>
            <person name="Pupko T."/>
            <person name="Shuman H.A."/>
            <person name="Segal G."/>
        </authorList>
    </citation>
    <scope>NUCLEOTIDE SEQUENCE [LARGE SCALE GENOMIC DNA]</scope>
    <source>
        <strain evidence="15 16">ATCC 49655</strain>
    </source>
</reference>
<dbReference type="OrthoDB" id="5653806at2"/>
<keyword evidence="11" id="KW-0046">Antibiotic resistance</keyword>
<evidence type="ECO:0000256" key="4">
    <source>
        <dbReference type="ARBA" id="ARBA00022449"/>
    </source>
</evidence>
<dbReference type="GO" id="GO:0015297">
    <property type="term" value="F:antiporter activity"/>
    <property type="evidence" value="ECO:0007669"/>
    <property type="project" value="UniProtKB-KW"/>
</dbReference>
<feature type="domain" description="Major facilitator superfamily (MFS) profile" evidence="14">
    <location>
        <begin position="5"/>
        <end position="388"/>
    </location>
</feature>
<feature type="transmembrane region" description="Helical" evidence="13">
    <location>
        <begin position="44"/>
        <end position="64"/>
    </location>
</feature>
<evidence type="ECO:0000313" key="15">
    <source>
        <dbReference type="EMBL" id="KTD60750.1"/>
    </source>
</evidence>
<evidence type="ECO:0000256" key="12">
    <source>
        <dbReference type="ARBA" id="ARBA00040630"/>
    </source>
</evidence>
<evidence type="ECO:0000256" key="5">
    <source>
        <dbReference type="ARBA" id="ARBA00022475"/>
    </source>
</evidence>
<dbReference type="PANTHER" id="PTHR23501:SF188">
    <property type="entry name" value="TETRACYCLINE RESISTANCE PROTEIN"/>
    <property type="match status" value="1"/>
</dbReference>
<evidence type="ECO:0000256" key="13">
    <source>
        <dbReference type="SAM" id="Phobius"/>
    </source>
</evidence>
<evidence type="ECO:0000256" key="10">
    <source>
        <dbReference type="ARBA" id="ARBA00023136"/>
    </source>
</evidence>
<evidence type="ECO:0000256" key="1">
    <source>
        <dbReference type="ARBA" id="ARBA00003279"/>
    </source>
</evidence>
<evidence type="ECO:0000256" key="2">
    <source>
        <dbReference type="ARBA" id="ARBA00004141"/>
    </source>
</evidence>
<feature type="transmembrane region" description="Helical" evidence="13">
    <location>
        <begin position="337"/>
        <end position="357"/>
    </location>
</feature>
<feature type="transmembrane region" description="Helical" evidence="13">
    <location>
        <begin position="159"/>
        <end position="177"/>
    </location>
</feature>
<accession>A0A0W0YVS2</accession>
<evidence type="ECO:0000256" key="8">
    <source>
        <dbReference type="ARBA" id="ARBA00022989"/>
    </source>
</evidence>
<feature type="transmembrane region" description="Helical" evidence="13">
    <location>
        <begin position="275"/>
        <end position="296"/>
    </location>
</feature>
<evidence type="ECO:0000256" key="7">
    <source>
        <dbReference type="ARBA" id="ARBA00022781"/>
    </source>
</evidence>
<dbReference type="InterPro" id="IPR011701">
    <property type="entry name" value="MFS"/>
</dbReference>
<feature type="transmembrane region" description="Helical" evidence="13">
    <location>
        <begin position="76"/>
        <end position="97"/>
    </location>
</feature>
<evidence type="ECO:0000256" key="6">
    <source>
        <dbReference type="ARBA" id="ARBA00022692"/>
    </source>
</evidence>
<comment type="caution">
    <text evidence="15">The sequence shown here is derived from an EMBL/GenBank/DDBJ whole genome shotgun (WGS) entry which is preliminary data.</text>
</comment>
<feature type="transmembrane region" description="Helical" evidence="13">
    <location>
        <begin position="103"/>
        <end position="120"/>
    </location>
</feature>
<dbReference type="eggNOG" id="COG2814">
    <property type="taxonomic scope" value="Bacteria"/>
</dbReference>
<dbReference type="Proteomes" id="UP000054600">
    <property type="component" value="Unassembled WGS sequence"/>
</dbReference>
<keyword evidence="8 13" id="KW-1133">Transmembrane helix</keyword>
<dbReference type="STRING" id="1122169.Lsha_1467"/>
<keyword evidence="7" id="KW-0375">Hydrogen ion transport</keyword>
<name>A0A0W0YVS2_9GAMM</name>
<keyword evidence="5" id="KW-1003">Cell membrane</keyword>
<comment type="subcellular location">
    <subcellularLocation>
        <location evidence="2">Membrane</location>
        <topology evidence="2">Multi-pass membrane protein</topology>
    </subcellularLocation>
</comment>
<keyword evidence="4" id="KW-0813">Transport</keyword>
<dbReference type="GO" id="GO:0046677">
    <property type="term" value="P:response to antibiotic"/>
    <property type="evidence" value="ECO:0007669"/>
    <property type="project" value="UniProtKB-KW"/>
</dbReference>
<gene>
    <name evidence="15" type="ORF">Lsha_1467</name>
</gene>
<evidence type="ECO:0000256" key="11">
    <source>
        <dbReference type="ARBA" id="ARBA00023251"/>
    </source>
</evidence>
<comment type="similarity">
    <text evidence="3">Belongs to the major facilitator superfamily. TCR/Tet family.</text>
</comment>
<feature type="transmembrane region" description="Helical" evidence="13">
    <location>
        <begin position="209"/>
        <end position="233"/>
    </location>
</feature>
<evidence type="ECO:0000259" key="14">
    <source>
        <dbReference type="PROSITE" id="PS50850"/>
    </source>
</evidence>
<proteinExistence type="inferred from homology"/>